<comment type="caution">
    <text evidence="8">The sequence shown here is derived from an EMBL/GenBank/DDBJ whole genome shotgun (WGS) entry which is preliminary data.</text>
</comment>
<dbReference type="CDD" id="cd17535">
    <property type="entry name" value="REC_NarL-like"/>
    <property type="match status" value="1"/>
</dbReference>
<protein>
    <submittedName>
        <fullName evidence="8">Response regulator transcription factor</fullName>
    </submittedName>
</protein>
<dbReference type="EMBL" id="JAHBOH010000001">
    <property type="protein sequence ID" value="MBT0993869.1"/>
    <property type="molecule type" value="Genomic_DNA"/>
</dbReference>
<dbReference type="CDD" id="cd06170">
    <property type="entry name" value="LuxR_C_like"/>
    <property type="match status" value="1"/>
</dbReference>
<evidence type="ECO:0000256" key="3">
    <source>
        <dbReference type="ARBA" id="ARBA00023125"/>
    </source>
</evidence>
<dbReference type="Proteomes" id="UP000722125">
    <property type="component" value="Unassembled WGS sequence"/>
</dbReference>
<dbReference type="SUPFAM" id="SSF46894">
    <property type="entry name" value="C-terminal effector domain of the bipartite response regulators"/>
    <property type="match status" value="1"/>
</dbReference>
<organism evidence="8 9">
    <name type="scientific">Cellulomonas fulva</name>
    <dbReference type="NCBI Taxonomy" id="2835530"/>
    <lineage>
        <taxon>Bacteria</taxon>
        <taxon>Bacillati</taxon>
        <taxon>Actinomycetota</taxon>
        <taxon>Actinomycetes</taxon>
        <taxon>Micrococcales</taxon>
        <taxon>Cellulomonadaceae</taxon>
        <taxon>Cellulomonas</taxon>
    </lineage>
</organism>
<dbReference type="SMART" id="SM00448">
    <property type="entry name" value="REC"/>
    <property type="match status" value="1"/>
</dbReference>
<feature type="domain" description="Response regulatory" evidence="7">
    <location>
        <begin position="3"/>
        <end position="119"/>
    </location>
</feature>
<dbReference type="InterPro" id="IPR039420">
    <property type="entry name" value="WalR-like"/>
</dbReference>
<feature type="domain" description="HTH luxR-type" evidence="6">
    <location>
        <begin position="150"/>
        <end position="215"/>
    </location>
</feature>
<dbReference type="Pfam" id="PF00072">
    <property type="entry name" value="Response_reg"/>
    <property type="match status" value="1"/>
</dbReference>
<dbReference type="Gene3D" id="3.40.50.2300">
    <property type="match status" value="1"/>
</dbReference>
<dbReference type="PANTHER" id="PTHR43214:SF24">
    <property type="entry name" value="TRANSCRIPTIONAL REGULATORY PROTEIN NARL-RELATED"/>
    <property type="match status" value="1"/>
</dbReference>
<keyword evidence="3" id="KW-0238">DNA-binding</keyword>
<sequence length="226" mass="23522">MTRVVVADDQAVVRAGFAAILDAAPDLEVVGAAADGRELVDLVAAQQPDVAVVDVRMPVLDGIEATRLLVAHHPATRVLVLTTFDLDEYVYDALRAGASGFLLKDVPASRLVESVRLVADGSMLLGPTVTRRLVEDFAGRPAADRPDGAAAIALATLTPRETEVVAAVARGLSNAEVGAELFITEPTVKSHVSEALRKLGCRDRVQLVIAAYEAGLVRPAAGGGTG</sequence>
<dbReference type="SUPFAM" id="SSF52172">
    <property type="entry name" value="CheY-like"/>
    <property type="match status" value="1"/>
</dbReference>
<evidence type="ECO:0000256" key="5">
    <source>
        <dbReference type="PROSITE-ProRule" id="PRU00169"/>
    </source>
</evidence>
<keyword evidence="1 5" id="KW-0597">Phosphoprotein</keyword>
<dbReference type="InterPro" id="IPR000792">
    <property type="entry name" value="Tscrpt_reg_LuxR_C"/>
</dbReference>
<keyword evidence="9" id="KW-1185">Reference proteome</keyword>
<dbReference type="InterPro" id="IPR058245">
    <property type="entry name" value="NreC/VraR/RcsB-like_REC"/>
</dbReference>
<dbReference type="PANTHER" id="PTHR43214">
    <property type="entry name" value="TWO-COMPONENT RESPONSE REGULATOR"/>
    <property type="match status" value="1"/>
</dbReference>
<evidence type="ECO:0000259" key="7">
    <source>
        <dbReference type="PROSITE" id="PS50110"/>
    </source>
</evidence>
<evidence type="ECO:0000256" key="4">
    <source>
        <dbReference type="ARBA" id="ARBA00023163"/>
    </source>
</evidence>
<evidence type="ECO:0000256" key="2">
    <source>
        <dbReference type="ARBA" id="ARBA00023015"/>
    </source>
</evidence>
<dbReference type="PROSITE" id="PS50043">
    <property type="entry name" value="HTH_LUXR_2"/>
    <property type="match status" value="1"/>
</dbReference>
<name>A0ABS5TXI8_9CELL</name>
<evidence type="ECO:0000259" key="6">
    <source>
        <dbReference type="PROSITE" id="PS50043"/>
    </source>
</evidence>
<feature type="modified residue" description="4-aspartylphosphate" evidence="5">
    <location>
        <position position="54"/>
    </location>
</feature>
<evidence type="ECO:0000313" key="8">
    <source>
        <dbReference type="EMBL" id="MBT0993869.1"/>
    </source>
</evidence>
<keyword evidence="2" id="KW-0805">Transcription regulation</keyword>
<evidence type="ECO:0000313" key="9">
    <source>
        <dbReference type="Proteomes" id="UP000722125"/>
    </source>
</evidence>
<keyword evidence="4" id="KW-0804">Transcription</keyword>
<dbReference type="InterPro" id="IPR011006">
    <property type="entry name" value="CheY-like_superfamily"/>
</dbReference>
<gene>
    <name evidence="8" type="ORF">KIN34_06160</name>
</gene>
<dbReference type="PROSITE" id="PS50110">
    <property type="entry name" value="RESPONSE_REGULATORY"/>
    <property type="match status" value="1"/>
</dbReference>
<reference evidence="8 9" key="1">
    <citation type="submission" date="2021-05" db="EMBL/GenBank/DDBJ databases">
        <title>Description of Cellulomonas sp. DKR-3 sp. nov.</title>
        <authorList>
            <person name="Dahal R.H."/>
            <person name="Chaudhary D.K."/>
        </authorList>
    </citation>
    <scope>NUCLEOTIDE SEQUENCE [LARGE SCALE GENOMIC DNA]</scope>
    <source>
        <strain evidence="8 9">DKR-3</strain>
    </source>
</reference>
<dbReference type="SMART" id="SM00421">
    <property type="entry name" value="HTH_LUXR"/>
    <property type="match status" value="1"/>
</dbReference>
<dbReference type="InterPro" id="IPR016032">
    <property type="entry name" value="Sig_transdc_resp-reg_C-effctor"/>
</dbReference>
<dbReference type="RefSeq" id="WP_214348140.1">
    <property type="nucleotide sequence ID" value="NZ_JAHBOH010000001.1"/>
</dbReference>
<dbReference type="PRINTS" id="PR00038">
    <property type="entry name" value="HTHLUXR"/>
</dbReference>
<dbReference type="InterPro" id="IPR001789">
    <property type="entry name" value="Sig_transdc_resp-reg_receiver"/>
</dbReference>
<evidence type="ECO:0000256" key="1">
    <source>
        <dbReference type="ARBA" id="ARBA00022553"/>
    </source>
</evidence>
<accession>A0ABS5TXI8</accession>
<proteinExistence type="predicted"/>
<dbReference type="Pfam" id="PF00196">
    <property type="entry name" value="GerE"/>
    <property type="match status" value="1"/>
</dbReference>